<dbReference type="GeneID" id="33195267"/>
<dbReference type="RefSeq" id="YP_009389096.1">
    <property type="nucleotide sequence ID" value="NC_035156.1"/>
</dbReference>
<reference evidence="2" key="1">
    <citation type="journal article" date="2017" name="J. Phycol.">
        <title>A rare case of plastid protein-coding gene duplication in the chloroplast genome of Euglena archaeoplastidiata (Euglenophyta).</title>
        <authorList>
            <person name="Bennett M.S."/>
            <person name="Shiu S.H."/>
            <person name="Triemer R.E."/>
        </authorList>
    </citation>
    <scope>NUCLEOTIDE SEQUENCE</scope>
    <source>
        <strain evidence="2">Michigan</strain>
    </source>
</reference>
<evidence type="ECO:0000256" key="1">
    <source>
        <dbReference type="SAM" id="MobiDB-lite"/>
    </source>
</evidence>
<accession>A0A1X9GCK5</accession>
<name>A0A1X9GCK5_9EUGL</name>
<sequence>MNKIMMKNTQNENTISQLYENAMKQNIDVIAPNFRRKTKISEEQIKKIIKSISLNLDISEEKAVIGMTLLFLQGAASASTPTSIFVELGDEKYMEKRNIIDACALVTGHRFIRRIAETLALQIGNFAYKNKLIGELGYRVNNKFKAETGESLTELELAYCSSFSQTIPNLSELVSDRLVKLLAEDYQKRFENKRKSNNENNKLNGNSSFKKKKNN</sequence>
<keyword evidence="2" id="KW-0150">Chloroplast</keyword>
<dbReference type="AlphaFoldDB" id="A0A1X9GCK5"/>
<organism evidence="2">
    <name type="scientific">Euglena archaeoplastidiata</name>
    <dbReference type="NCBI Taxonomy" id="1188008"/>
    <lineage>
        <taxon>Eukaryota</taxon>
        <taxon>Discoba</taxon>
        <taxon>Euglenozoa</taxon>
        <taxon>Euglenida</taxon>
        <taxon>Spirocuta</taxon>
        <taxon>Euglenophyceae</taxon>
        <taxon>Euglenales</taxon>
        <taxon>Euglenaceae</taxon>
        <taxon>Euglena</taxon>
    </lineage>
</organism>
<feature type="region of interest" description="Disordered" evidence="1">
    <location>
        <begin position="192"/>
        <end position="215"/>
    </location>
</feature>
<feature type="compositionally biased region" description="Low complexity" evidence="1">
    <location>
        <begin position="198"/>
        <end position="208"/>
    </location>
</feature>
<evidence type="ECO:0000313" key="2">
    <source>
        <dbReference type="EMBL" id="AKR17869.1"/>
    </source>
</evidence>
<dbReference type="EMBL" id="KP939040">
    <property type="protein sequence ID" value="AKR17869.1"/>
    <property type="molecule type" value="Genomic_DNA"/>
</dbReference>
<protein>
    <submittedName>
        <fullName evidence="2">Uncharacterized protein</fullName>
    </submittedName>
</protein>
<geneLocation type="chloroplast" evidence="2"/>
<proteinExistence type="predicted"/>
<keyword evidence="2" id="KW-0934">Plastid</keyword>